<reference evidence="1 2" key="1">
    <citation type="journal article" date="2014" name="Int. J. Syst. Evol. Microbiol.">
        <title>Solimonas terrae sp. nov., isolated from soil.</title>
        <authorList>
            <person name="Kim S.J."/>
            <person name="Moon J.Y."/>
            <person name="Weon H.Y."/>
            <person name="Ahn J.H."/>
            <person name="Chen W.M."/>
            <person name="Kwon S.W."/>
        </authorList>
    </citation>
    <scope>NUCLEOTIDE SEQUENCE [LARGE SCALE GENOMIC DNA]</scope>
    <source>
        <strain evidence="1 2">KIS83-12</strain>
    </source>
</reference>
<evidence type="ECO:0000313" key="2">
    <source>
        <dbReference type="Proteomes" id="UP000472676"/>
    </source>
</evidence>
<dbReference type="InterPro" id="IPR046651">
    <property type="entry name" value="DUF6763"/>
</dbReference>
<dbReference type="AlphaFoldDB" id="A0A6M2BWJ1"/>
<proteinExistence type="predicted"/>
<keyword evidence="2" id="KW-1185">Reference proteome</keyword>
<gene>
    <name evidence="1" type="ORF">G7Y85_17925</name>
</gene>
<evidence type="ECO:0000313" key="1">
    <source>
        <dbReference type="EMBL" id="NGY06655.1"/>
    </source>
</evidence>
<dbReference type="Pfam" id="PF20549">
    <property type="entry name" value="DUF6763"/>
    <property type="match status" value="1"/>
</dbReference>
<name>A0A6M2BWJ1_9GAMM</name>
<comment type="caution">
    <text evidence="1">The sequence shown here is derived from an EMBL/GenBank/DDBJ whole genome shotgun (WGS) entry which is preliminary data.</text>
</comment>
<organism evidence="1 2">
    <name type="scientific">Solimonas terrae</name>
    <dbReference type="NCBI Taxonomy" id="1396819"/>
    <lineage>
        <taxon>Bacteria</taxon>
        <taxon>Pseudomonadati</taxon>
        <taxon>Pseudomonadota</taxon>
        <taxon>Gammaproteobacteria</taxon>
        <taxon>Nevskiales</taxon>
        <taxon>Nevskiaceae</taxon>
        <taxon>Solimonas</taxon>
    </lineage>
</organism>
<sequence>MAQWLNELSVGQWFETAGNPFEVVGVDADSEMVLVQHYDGTLEDFDFDTWSALAARPCAPPEDYSGALDIEPLDYSERDEFALSRGGQWDNPLDLLDLRDL</sequence>
<protein>
    <submittedName>
        <fullName evidence="1">Uncharacterized protein</fullName>
    </submittedName>
</protein>
<dbReference type="EMBL" id="JAAMOW010000010">
    <property type="protein sequence ID" value="NGY06655.1"/>
    <property type="molecule type" value="Genomic_DNA"/>
</dbReference>
<dbReference type="RefSeq" id="WP_166260678.1">
    <property type="nucleotide sequence ID" value="NZ_JAAMOW010000010.1"/>
</dbReference>
<accession>A0A6M2BWJ1</accession>
<dbReference type="Proteomes" id="UP000472676">
    <property type="component" value="Unassembled WGS sequence"/>
</dbReference>